<keyword evidence="6" id="KW-0653">Protein transport</keyword>
<dbReference type="EMBL" id="BAABLD010000002">
    <property type="protein sequence ID" value="GAA5159790.1"/>
    <property type="molecule type" value="Genomic_DNA"/>
</dbReference>
<dbReference type="Proteomes" id="UP001500547">
    <property type="component" value="Unassembled WGS sequence"/>
</dbReference>
<evidence type="ECO:0000313" key="11">
    <source>
        <dbReference type="EMBL" id="GAA5159790.1"/>
    </source>
</evidence>
<keyword evidence="7" id="KW-1133">Transmembrane helix</keyword>
<dbReference type="RefSeq" id="WP_345531421.1">
    <property type="nucleotide sequence ID" value="NZ_BAABLD010000002.1"/>
</dbReference>
<name>A0ABP9QCX9_9RHOO</name>
<protein>
    <recommendedName>
        <fullName evidence="10">Type II secretion system protein GspC N-terminal domain-containing protein</fullName>
    </recommendedName>
</protein>
<keyword evidence="8" id="KW-0472">Membrane</keyword>
<keyword evidence="2" id="KW-0813">Transport</keyword>
<sequence>MALRLPFAASSIQQKLIVSLCWLAALAFTAWVAAAWFWRLQASPTQSSIAVAAADPQVAAQDVASRQLFGQPPAQATAVTAPPPSIVVIGVQTRWGKLPGYAIIRDGGSPSQSWVEGENLASGVKLARVRADGIEVERNGNTEFIALNVATASGAGNGSAVSPTTQAAGAPVQSFAPPPPPPPPEKDKGD</sequence>
<keyword evidence="5" id="KW-0812">Transmembrane</keyword>
<evidence type="ECO:0000256" key="5">
    <source>
        <dbReference type="ARBA" id="ARBA00022692"/>
    </source>
</evidence>
<evidence type="ECO:0000256" key="8">
    <source>
        <dbReference type="ARBA" id="ARBA00023136"/>
    </source>
</evidence>
<gene>
    <name evidence="11" type="ORF">GCM10025770_06680</name>
</gene>
<evidence type="ECO:0000256" key="4">
    <source>
        <dbReference type="ARBA" id="ARBA00022519"/>
    </source>
</evidence>
<evidence type="ECO:0000313" key="12">
    <source>
        <dbReference type="Proteomes" id="UP001500547"/>
    </source>
</evidence>
<organism evidence="11 12">
    <name type="scientific">Viridibacterium curvum</name>
    <dbReference type="NCBI Taxonomy" id="1101404"/>
    <lineage>
        <taxon>Bacteria</taxon>
        <taxon>Pseudomonadati</taxon>
        <taxon>Pseudomonadota</taxon>
        <taxon>Betaproteobacteria</taxon>
        <taxon>Rhodocyclales</taxon>
        <taxon>Rhodocyclaceae</taxon>
        <taxon>Viridibacterium</taxon>
    </lineage>
</organism>
<evidence type="ECO:0000259" key="10">
    <source>
        <dbReference type="Pfam" id="PF11356"/>
    </source>
</evidence>
<evidence type="ECO:0000256" key="7">
    <source>
        <dbReference type="ARBA" id="ARBA00022989"/>
    </source>
</evidence>
<evidence type="ECO:0000256" key="2">
    <source>
        <dbReference type="ARBA" id="ARBA00022448"/>
    </source>
</evidence>
<keyword evidence="12" id="KW-1185">Reference proteome</keyword>
<evidence type="ECO:0000256" key="6">
    <source>
        <dbReference type="ARBA" id="ARBA00022927"/>
    </source>
</evidence>
<feature type="domain" description="Type II secretion system protein GspC N-terminal" evidence="10">
    <location>
        <begin position="22"/>
        <end position="146"/>
    </location>
</feature>
<evidence type="ECO:0000256" key="1">
    <source>
        <dbReference type="ARBA" id="ARBA00004533"/>
    </source>
</evidence>
<keyword evidence="3" id="KW-1003">Cell membrane</keyword>
<comment type="caution">
    <text evidence="11">The sequence shown here is derived from an EMBL/GenBank/DDBJ whole genome shotgun (WGS) entry which is preliminary data.</text>
</comment>
<evidence type="ECO:0000256" key="3">
    <source>
        <dbReference type="ARBA" id="ARBA00022475"/>
    </source>
</evidence>
<dbReference type="InterPro" id="IPR024961">
    <property type="entry name" value="T2SS_GspC_N"/>
</dbReference>
<proteinExistence type="predicted"/>
<dbReference type="Pfam" id="PF11356">
    <property type="entry name" value="T2SSC"/>
    <property type="match status" value="1"/>
</dbReference>
<dbReference type="Gene3D" id="2.30.30.830">
    <property type="match status" value="1"/>
</dbReference>
<reference evidence="12" key="1">
    <citation type="journal article" date="2019" name="Int. J. Syst. Evol. Microbiol.">
        <title>The Global Catalogue of Microorganisms (GCM) 10K type strain sequencing project: providing services to taxonomists for standard genome sequencing and annotation.</title>
        <authorList>
            <consortium name="The Broad Institute Genomics Platform"/>
            <consortium name="The Broad Institute Genome Sequencing Center for Infectious Disease"/>
            <person name="Wu L."/>
            <person name="Ma J."/>
        </authorList>
    </citation>
    <scope>NUCLEOTIDE SEQUENCE [LARGE SCALE GENOMIC DNA]</scope>
    <source>
        <strain evidence="12">JCM 18715</strain>
    </source>
</reference>
<comment type="subcellular location">
    <subcellularLocation>
        <location evidence="1">Cell inner membrane</location>
    </subcellularLocation>
</comment>
<evidence type="ECO:0000256" key="9">
    <source>
        <dbReference type="SAM" id="MobiDB-lite"/>
    </source>
</evidence>
<keyword evidence="4" id="KW-0997">Cell inner membrane</keyword>
<accession>A0ABP9QCX9</accession>
<feature type="region of interest" description="Disordered" evidence="9">
    <location>
        <begin position="155"/>
        <end position="190"/>
    </location>
</feature>